<evidence type="ECO:0000256" key="4">
    <source>
        <dbReference type="SAM" id="MobiDB-lite"/>
    </source>
</evidence>
<feature type="region of interest" description="Disordered" evidence="4">
    <location>
        <begin position="1"/>
        <end position="37"/>
    </location>
</feature>
<keyword evidence="7" id="KW-1185">Reference proteome</keyword>
<dbReference type="InterPro" id="IPR039333">
    <property type="entry name" value="PYM1"/>
</dbReference>
<comment type="caution">
    <text evidence="6">The sequence shown here is derived from an EMBL/GenBank/DDBJ whole genome shotgun (WGS) entry which is preliminary data.</text>
</comment>
<dbReference type="PANTHER" id="PTHR22959">
    <property type="entry name" value="PYM PROTEIN"/>
    <property type="match status" value="1"/>
</dbReference>
<dbReference type="InterPro" id="IPR015362">
    <property type="entry name" value="WIBG_mago-bd"/>
</dbReference>
<evidence type="ECO:0000259" key="5">
    <source>
        <dbReference type="SMART" id="SM01273"/>
    </source>
</evidence>
<comment type="similarity">
    <text evidence="1">Belongs to the pym family.</text>
</comment>
<protein>
    <recommendedName>
        <fullName evidence="5">WIBG Mago-binding domain-containing protein</fullName>
    </recommendedName>
</protein>
<evidence type="ECO:0000256" key="3">
    <source>
        <dbReference type="SAM" id="Coils"/>
    </source>
</evidence>
<evidence type="ECO:0000313" key="6">
    <source>
        <dbReference type="EMBL" id="KAL1020720.1"/>
    </source>
</evidence>
<evidence type="ECO:0000256" key="1">
    <source>
        <dbReference type="ARBA" id="ARBA00009394"/>
    </source>
</evidence>
<feature type="compositionally biased region" description="Basic residues" evidence="4">
    <location>
        <begin position="89"/>
        <end position="102"/>
    </location>
</feature>
<comment type="subunit">
    <text evidence="2">Interacts (via N-terminus) with magoh and rbm8a; the interaction is direct. Associates (eIF2A-like region) with the 40S ribosomal subunit and the 48S preinitiation complex.</text>
</comment>
<dbReference type="Pfam" id="PF09282">
    <property type="entry name" value="Mago-bind"/>
    <property type="match status" value="1"/>
</dbReference>
<keyword evidence="3" id="KW-0175">Coiled coil</keyword>
<sequence>MATPYVEDESGKYIAATQRPDGSWRKPRKVKDGYTPQEEVPVYENKYVKFFKSKPDLPPGMSPEVGSQAGRHQGIPGLAEGETAGLSKAAKRSLKRKEKRKQQGSDSNVELVTNAIEHVAIVESGKSENHACNPAGAPDNALAAGAEKAKKIKNLKKKLRQVEELQQKLDSGEIKQATKEQLEKLGRATALKDELMQLEEDS</sequence>
<dbReference type="SUPFAM" id="SSF101931">
    <property type="entry name" value="Pym (Within the bgcn gene intron protein, WIBG), N-terminal domain"/>
    <property type="match status" value="1"/>
</dbReference>
<feature type="coiled-coil region" evidence="3">
    <location>
        <begin position="145"/>
        <end position="175"/>
    </location>
</feature>
<feature type="domain" description="WIBG Mago-binding" evidence="5">
    <location>
        <begin position="10"/>
        <end position="36"/>
    </location>
</feature>
<dbReference type="AlphaFoldDB" id="A0ABD0XW14"/>
<dbReference type="SMART" id="SM01273">
    <property type="entry name" value="Mago-bind"/>
    <property type="match status" value="1"/>
</dbReference>
<organism evidence="6 7">
    <name type="scientific">Umbra pygmaea</name>
    <name type="common">Eastern mudminnow</name>
    <dbReference type="NCBI Taxonomy" id="75934"/>
    <lineage>
        <taxon>Eukaryota</taxon>
        <taxon>Metazoa</taxon>
        <taxon>Chordata</taxon>
        <taxon>Craniata</taxon>
        <taxon>Vertebrata</taxon>
        <taxon>Euteleostomi</taxon>
        <taxon>Actinopterygii</taxon>
        <taxon>Neopterygii</taxon>
        <taxon>Teleostei</taxon>
        <taxon>Protacanthopterygii</taxon>
        <taxon>Esociformes</taxon>
        <taxon>Umbridae</taxon>
        <taxon>Umbra</taxon>
    </lineage>
</organism>
<accession>A0ABD0XW14</accession>
<dbReference type="InterPro" id="IPR036348">
    <property type="entry name" value="WIBG_N_sf"/>
</dbReference>
<feature type="region of interest" description="Disordered" evidence="4">
    <location>
        <begin position="54"/>
        <end position="110"/>
    </location>
</feature>
<dbReference type="Proteomes" id="UP001557470">
    <property type="component" value="Unassembled WGS sequence"/>
</dbReference>
<evidence type="ECO:0000313" key="7">
    <source>
        <dbReference type="Proteomes" id="UP001557470"/>
    </source>
</evidence>
<name>A0ABD0XW14_UMBPY</name>
<gene>
    <name evidence="6" type="ORF">UPYG_G00003770</name>
</gene>
<reference evidence="6 7" key="1">
    <citation type="submission" date="2024-06" db="EMBL/GenBank/DDBJ databases">
        <authorList>
            <person name="Pan Q."/>
            <person name="Wen M."/>
            <person name="Jouanno E."/>
            <person name="Zahm M."/>
            <person name="Klopp C."/>
            <person name="Cabau C."/>
            <person name="Louis A."/>
            <person name="Berthelot C."/>
            <person name="Parey E."/>
            <person name="Roest Crollius H."/>
            <person name="Montfort J."/>
            <person name="Robinson-Rechavi M."/>
            <person name="Bouchez O."/>
            <person name="Lampietro C."/>
            <person name="Lopez Roques C."/>
            <person name="Donnadieu C."/>
            <person name="Postlethwait J."/>
            <person name="Bobe J."/>
            <person name="Verreycken H."/>
            <person name="Guiguen Y."/>
        </authorList>
    </citation>
    <scope>NUCLEOTIDE SEQUENCE [LARGE SCALE GENOMIC DNA]</scope>
    <source>
        <strain evidence="6">Up_M1</strain>
        <tissue evidence="6">Testis</tissue>
    </source>
</reference>
<proteinExistence type="inferred from homology"/>
<evidence type="ECO:0000256" key="2">
    <source>
        <dbReference type="ARBA" id="ARBA00025900"/>
    </source>
</evidence>
<dbReference type="PANTHER" id="PTHR22959:SF0">
    <property type="entry name" value="PARTNER OF Y14 AND MAGO"/>
    <property type="match status" value="1"/>
</dbReference>
<dbReference type="EMBL" id="JAGEUA010000001">
    <property type="protein sequence ID" value="KAL1020720.1"/>
    <property type="molecule type" value="Genomic_DNA"/>
</dbReference>